<gene>
    <name evidence="1" type="ORF">CSSPJE1EN1_LOCUS10641</name>
</gene>
<organism evidence="1 2">
    <name type="scientific">Sphagnum jensenii</name>
    <dbReference type="NCBI Taxonomy" id="128206"/>
    <lineage>
        <taxon>Eukaryota</taxon>
        <taxon>Viridiplantae</taxon>
        <taxon>Streptophyta</taxon>
        <taxon>Embryophyta</taxon>
        <taxon>Bryophyta</taxon>
        <taxon>Sphagnophytina</taxon>
        <taxon>Sphagnopsida</taxon>
        <taxon>Sphagnales</taxon>
        <taxon>Sphagnaceae</taxon>
        <taxon>Sphagnum</taxon>
    </lineage>
</organism>
<name>A0ABP0WE79_9BRYO</name>
<dbReference type="Proteomes" id="UP001497444">
    <property type="component" value="Chromosome 17"/>
</dbReference>
<dbReference type="EMBL" id="OZ020112">
    <property type="protein sequence ID" value="CAK9265163.1"/>
    <property type="molecule type" value="Genomic_DNA"/>
</dbReference>
<protein>
    <submittedName>
        <fullName evidence="1">Uncharacterized protein</fullName>
    </submittedName>
</protein>
<reference evidence="1" key="1">
    <citation type="submission" date="2024-02" db="EMBL/GenBank/DDBJ databases">
        <authorList>
            <consortium name="ELIXIR-Norway"/>
            <consortium name="Elixir Norway"/>
        </authorList>
    </citation>
    <scope>NUCLEOTIDE SEQUENCE</scope>
</reference>
<evidence type="ECO:0000313" key="2">
    <source>
        <dbReference type="Proteomes" id="UP001497444"/>
    </source>
</evidence>
<accession>A0ABP0WE79</accession>
<keyword evidence="2" id="KW-1185">Reference proteome</keyword>
<sequence length="85" mass="9461">MISMNFILFRPHLHRNQEQIPRLCLFLGVLQTRSSTRRRGDEVGRDGVREGGLVVGTSSGGIGRDLKASLSLESRNYVACDICDQ</sequence>
<proteinExistence type="predicted"/>
<evidence type="ECO:0000313" key="1">
    <source>
        <dbReference type="EMBL" id="CAK9265163.1"/>
    </source>
</evidence>